<protein>
    <recommendedName>
        <fullName evidence="4">YHS domain protein</fullName>
    </recommendedName>
</protein>
<dbReference type="OrthoDB" id="344729at2"/>
<feature type="chain" id="PRO_5008003858" description="YHS domain protein" evidence="1">
    <location>
        <begin position="18"/>
        <end position="147"/>
    </location>
</feature>
<evidence type="ECO:0000313" key="3">
    <source>
        <dbReference type="Proteomes" id="UP000077824"/>
    </source>
</evidence>
<dbReference type="RefSeq" id="WP_066754827.1">
    <property type="nucleotide sequence ID" value="NZ_CP015199.1"/>
</dbReference>
<evidence type="ECO:0000313" key="2">
    <source>
        <dbReference type="EMBL" id="ANF51143.1"/>
    </source>
</evidence>
<keyword evidence="3" id="KW-1185">Reference proteome</keyword>
<organism evidence="2 3">
    <name type="scientific">Chryseobacterium glaciei</name>
    <dbReference type="NCBI Taxonomy" id="1685010"/>
    <lineage>
        <taxon>Bacteria</taxon>
        <taxon>Pseudomonadati</taxon>
        <taxon>Bacteroidota</taxon>
        <taxon>Flavobacteriia</taxon>
        <taxon>Flavobacteriales</taxon>
        <taxon>Weeksellaceae</taxon>
        <taxon>Chryseobacterium group</taxon>
        <taxon>Chryseobacterium</taxon>
    </lineage>
</organism>
<reference evidence="2 3" key="1">
    <citation type="submission" date="2016-04" db="EMBL/GenBank/DDBJ databases">
        <title>Complete Genome Sequence of Chryseobacterium sp. IHBB 10212.</title>
        <authorList>
            <person name="Pal M."/>
            <person name="Swarnkar M.K."/>
            <person name="Kaushal K."/>
            <person name="Chhibber S."/>
            <person name="Singh A.K."/>
            <person name="Gulati A."/>
        </authorList>
    </citation>
    <scope>NUCLEOTIDE SEQUENCE [LARGE SCALE GENOMIC DNA]</scope>
    <source>
        <strain evidence="2 3">IHBB 10212</strain>
    </source>
</reference>
<sequence>MKFLMLIFFFLGSLTFAQTGKNINRKKDITNSGYDVVSYFSGKPQRGSAEFSVQYQGVSYYFINKANKTVFQQNPDKYIPQYGGYCAYAMGDEGEKVTINPETYKIVNGKLYLFYNKFFKNTLISWNKDEVNLNRKADKNWQNTVQK</sequence>
<dbReference type="NCBIfam" id="NF041384">
    <property type="entry name" value="YHS_seleno_dom"/>
    <property type="match status" value="1"/>
</dbReference>
<dbReference type="KEGG" id="chh:A0O34_11730"/>
<gene>
    <name evidence="2" type="ORF">A0O34_11730</name>
</gene>
<accession>A0A172XVV8</accession>
<dbReference type="STRING" id="1685010.A0O34_11730"/>
<keyword evidence="1" id="KW-0732">Signal</keyword>
<dbReference type="EMBL" id="CP015199">
    <property type="protein sequence ID" value="ANF51143.1"/>
    <property type="molecule type" value="Genomic_DNA"/>
</dbReference>
<evidence type="ECO:0000256" key="1">
    <source>
        <dbReference type="SAM" id="SignalP"/>
    </source>
</evidence>
<proteinExistence type="predicted"/>
<dbReference type="AlphaFoldDB" id="A0A172XVV8"/>
<dbReference type="Proteomes" id="UP000077824">
    <property type="component" value="Chromosome"/>
</dbReference>
<name>A0A172XVV8_9FLAO</name>
<evidence type="ECO:0008006" key="4">
    <source>
        <dbReference type="Google" id="ProtNLM"/>
    </source>
</evidence>
<feature type="signal peptide" evidence="1">
    <location>
        <begin position="1"/>
        <end position="17"/>
    </location>
</feature>